<keyword evidence="2" id="KW-0805">Transcription regulation</keyword>
<evidence type="ECO:0000256" key="4">
    <source>
        <dbReference type="ARBA" id="ARBA00023163"/>
    </source>
</evidence>
<dbReference type="Proteomes" id="UP000823912">
    <property type="component" value="Unassembled WGS sequence"/>
</dbReference>
<keyword evidence="3" id="KW-0238">DNA-binding</keyword>
<dbReference type="SUPFAM" id="SSF46785">
    <property type="entry name" value="Winged helix' DNA-binding domain"/>
    <property type="match status" value="1"/>
</dbReference>
<feature type="domain" description="HTH lysR-type" evidence="5">
    <location>
        <begin position="1"/>
        <end position="58"/>
    </location>
</feature>
<dbReference type="SUPFAM" id="SSF53850">
    <property type="entry name" value="Periplasmic binding protein-like II"/>
    <property type="match status" value="1"/>
</dbReference>
<dbReference type="InterPro" id="IPR005119">
    <property type="entry name" value="LysR_subst-bd"/>
</dbReference>
<dbReference type="Gene3D" id="3.40.190.290">
    <property type="match status" value="1"/>
</dbReference>
<accession>A0A9D1JBV9</accession>
<proteinExistence type="inferred from homology"/>
<comment type="caution">
    <text evidence="6">The sequence shown here is derived from an EMBL/GenBank/DDBJ whole genome shotgun (WGS) entry which is preliminary data.</text>
</comment>
<dbReference type="Pfam" id="PF03466">
    <property type="entry name" value="LysR_substrate"/>
    <property type="match status" value="1"/>
</dbReference>
<keyword evidence="4" id="KW-0804">Transcription</keyword>
<dbReference type="EMBL" id="DVHM01000151">
    <property type="protein sequence ID" value="HIR71449.1"/>
    <property type="molecule type" value="Genomic_DNA"/>
</dbReference>
<evidence type="ECO:0000256" key="3">
    <source>
        <dbReference type="ARBA" id="ARBA00023125"/>
    </source>
</evidence>
<dbReference type="InterPro" id="IPR000847">
    <property type="entry name" value="LysR_HTH_N"/>
</dbReference>
<evidence type="ECO:0000259" key="5">
    <source>
        <dbReference type="PROSITE" id="PS50931"/>
    </source>
</evidence>
<evidence type="ECO:0000313" key="6">
    <source>
        <dbReference type="EMBL" id="HIR71449.1"/>
    </source>
</evidence>
<sequence>MTLLSYEIFQTVIEQGSFARAAGVLHLTPSAISHSISAMEEEVGCALFVRGKNGVKLTGAGQQLYPYIQKIIAGNNNLRQAIENLNGLSSGAVKLGCINTVCLTWIPRILPVFHEDYPQIDINIYQGSYSDNIDWIRNGSIDFGIISQAAAEGLPFLPLYEDDLMCVVPKGYMPSYTQCMTPDDLKYQPFVIQQESCDKDITAFLNNYHLSVRANCHVLDDQSTMAMVECGAGICIMPELFTRTVSCNVDIYPIQPRQYRVLGICCANMDLLSPAAREMVKYVKGYVGSGACRHQEK</sequence>
<dbReference type="PROSITE" id="PS50931">
    <property type="entry name" value="HTH_LYSR"/>
    <property type="match status" value="1"/>
</dbReference>
<dbReference type="GO" id="GO:0003677">
    <property type="term" value="F:DNA binding"/>
    <property type="evidence" value="ECO:0007669"/>
    <property type="project" value="UniProtKB-KW"/>
</dbReference>
<comment type="similarity">
    <text evidence="1">Belongs to the LysR transcriptional regulatory family.</text>
</comment>
<reference evidence="6" key="2">
    <citation type="journal article" date="2021" name="PeerJ">
        <title>Extensive microbial diversity within the chicken gut microbiome revealed by metagenomics and culture.</title>
        <authorList>
            <person name="Gilroy R."/>
            <person name="Ravi A."/>
            <person name="Getino M."/>
            <person name="Pursley I."/>
            <person name="Horton D.L."/>
            <person name="Alikhan N.F."/>
            <person name="Baker D."/>
            <person name="Gharbi K."/>
            <person name="Hall N."/>
            <person name="Watson M."/>
            <person name="Adriaenssens E.M."/>
            <person name="Foster-Nyarko E."/>
            <person name="Jarju S."/>
            <person name="Secka A."/>
            <person name="Antonio M."/>
            <person name="Oren A."/>
            <person name="Chaudhuri R.R."/>
            <person name="La Ragione R."/>
            <person name="Hildebrand F."/>
            <person name="Pallen M.J."/>
        </authorList>
    </citation>
    <scope>NUCLEOTIDE SEQUENCE</scope>
    <source>
        <strain evidence="6">ChiSjej5B23-6657</strain>
    </source>
</reference>
<dbReference type="Gene3D" id="1.10.10.10">
    <property type="entry name" value="Winged helix-like DNA-binding domain superfamily/Winged helix DNA-binding domain"/>
    <property type="match status" value="1"/>
</dbReference>
<dbReference type="FunFam" id="1.10.10.10:FF:000001">
    <property type="entry name" value="LysR family transcriptional regulator"/>
    <property type="match status" value="1"/>
</dbReference>
<protein>
    <submittedName>
        <fullName evidence="6">LysR family transcriptional regulator</fullName>
    </submittedName>
</protein>
<dbReference type="GO" id="GO:0005829">
    <property type="term" value="C:cytosol"/>
    <property type="evidence" value="ECO:0007669"/>
    <property type="project" value="TreeGrafter"/>
</dbReference>
<dbReference type="PANTHER" id="PTHR30419">
    <property type="entry name" value="HTH-TYPE TRANSCRIPTIONAL REGULATOR YBHD"/>
    <property type="match status" value="1"/>
</dbReference>
<dbReference type="InterPro" id="IPR036390">
    <property type="entry name" value="WH_DNA-bd_sf"/>
</dbReference>
<dbReference type="GO" id="GO:0003700">
    <property type="term" value="F:DNA-binding transcription factor activity"/>
    <property type="evidence" value="ECO:0007669"/>
    <property type="project" value="InterPro"/>
</dbReference>
<dbReference type="InterPro" id="IPR050950">
    <property type="entry name" value="HTH-type_LysR_regulators"/>
</dbReference>
<dbReference type="CDD" id="cd05466">
    <property type="entry name" value="PBP2_LTTR_substrate"/>
    <property type="match status" value="1"/>
</dbReference>
<name>A0A9D1JBV9_9FIRM</name>
<evidence type="ECO:0000256" key="2">
    <source>
        <dbReference type="ARBA" id="ARBA00023015"/>
    </source>
</evidence>
<evidence type="ECO:0000256" key="1">
    <source>
        <dbReference type="ARBA" id="ARBA00009437"/>
    </source>
</evidence>
<dbReference type="InterPro" id="IPR036388">
    <property type="entry name" value="WH-like_DNA-bd_sf"/>
</dbReference>
<evidence type="ECO:0000313" key="7">
    <source>
        <dbReference type="Proteomes" id="UP000823912"/>
    </source>
</evidence>
<reference evidence="6" key="1">
    <citation type="submission" date="2020-10" db="EMBL/GenBank/DDBJ databases">
        <authorList>
            <person name="Gilroy R."/>
        </authorList>
    </citation>
    <scope>NUCLEOTIDE SEQUENCE</scope>
    <source>
        <strain evidence="6">ChiSjej5B23-6657</strain>
    </source>
</reference>
<gene>
    <name evidence="6" type="ORF">IAA55_09220</name>
</gene>
<organism evidence="6 7">
    <name type="scientific">Candidatus Pullilachnospira gallistercoris</name>
    <dbReference type="NCBI Taxonomy" id="2840911"/>
    <lineage>
        <taxon>Bacteria</taxon>
        <taxon>Bacillati</taxon>
        <taxon>Bacillota</taxon>
        <taxon>Clostridia</taxon>
        <taxon>Lachnospirales</taxon>
        <taxon>Lachnospiraceae</taxon>
        <taxon>Lachnospiraceae incertae sedis</taxon>
        <taxon>Candidatus Pullilachnospira</taxon>
    </lineage>
</organism>
<dbReference type="AlphaFoldDB" id="A0A9D1JBV9"/>
<dbReference type="Pfam" id="PF00126">
    <property type="entry name" value="HTH_1"/>
    <property type="match status" value="1"/>
</dbReference>